<dbReference type="InterPro" id="IPR042266">
    <property type="entry name" value="PPPDE_sf"/>
</dbReference>
<feature type="compositionally biased region" description="Basic and acidic residues" evidence="4">
    <location>
        <begin position="167"/>
        <end position="202"/>
    </location>
</feature>
<accession>A0ABN9WAS8</accession>
<dbReference type="Pfam" id="PF05903">
    <property type="entry name" value="Peptidase_C97"/>
    <property type="match status" value="1"/>
</dbReference>
<keyword evidence="2" id="KW-0645">Protease</keyword>
<dbReference type="PANTHER" id="PTHR12378">
    <property type="entry name" value="DESUMOYLATING ISOPEPTIDASE"/>
    <property type="match status" value="1"/>
</dbReference>
<protein>
    <recommendedName>
        <fullName evidence="5">PPPDE domain-containing protein</fullName>
    </recommendedName>
</protein>
<organism evidence="6 7">
    <name type="scientific">Prorocentrum cordatum</name>
    <dbReference type="NCBI Taxonomy" id="2364126"/>
    <lineage>
        <taxon>Eukaryota</taxon>
        <taxon>Sar</taxon>
        <taxon>Alveolata</taxon>
        <taxon>Dinophyceae</taxon>
        <taxon>Prorocentrales</taxon>
        <taxon>Prorocentraceae</taxon>
        <taxon>Prorocentrum</taxon>
    </lineage>
</organism>
<comment type="similarity">
    <text evidence="1">Belongs to the DeSI family.</text>
</comment>
<evidence type="ECO:0000256" key="4">
    <source>
        <dbReference type="SAM" id="MobiDB-lite"/>
    </source>
</evidence>
<reference evidence="6" key="1">
    <citation type="submission" date="2023-10" db="EMBL/GenBank/DDBJ databases">
        <authorList>
            <person name="Chen Y."/>
            <person name="Shah S."/>
            <person name="Dougan E. K."/>
            <person name="Thang M."/>
            <person name="Chan C."/>
        </authorList>
    </citation>
    <scope>NUCLEOTIDE SEQUENCE [LARGE SCALE GENOMIC DNA]</scope>
</reference>
<evidence type="ECO:0000313" key="7">
    <source>
        <dbReference type="Proteomes" id="UP001189429"/>
    </source>
</evidence>
<evidence type="ECO:0000313" key="6">
    <source>
        <dbReference type="EMBL" id="CAK0883347.1"/>
    </source>
</evidence>
<comment type="caution">
    <text evidence="6">The sequence shown here is derived from an EMBL/GenBank/DDBJ whole genome shotgun (WGS) entry which is preliminary data.</text>
</comment>
<dbReference type="Proteomes" id="UP001189429">
    <property type="component" value="Unassembled WGS sequence"/>
</dbReference>
<evidence type="ECO:0000256" key="3">
    <source>
        <dbReference type="ARBA" id="ARBA00022801"/>
    </source>
</evidence>
<gene>
    <name evidence="6" type="ORF">PCOR1329_LOCUS65586</name>
</gene>
<keyword evidence="7" id="KW-1185">Reference proteome</keyword>
<evidence type="ECO:0000256" key="1">
    <source>
        <dbReference type="ARBA" id="ARBA00008140"/>
    </source>
</evidence>
<dbReference type="PROSITE" id="PS51858">
    <property type="entry name" value="PPPDE"/>
    <property type="match status" value="1"/>
</dbReference>
<feature type="domain" description="PPPDE" evidence="5">
    <location>
        <begin position="10"/>
        <end position="138"/>
    </location>
</feature>
<name>A0ABN9WAS8_9DINO</name>
<sequence>MGAVPGTQSTPVVERRVQLAATPIGPPLPQMLQAYHTSVIVDDMEFSFSGRGIDQLRPTQSHIPFAGKPTVTDMGYTKLPRREMVKYLRPHFMPGTYDLLRKNCNSFTDCCLAFLLDTRLDEKYRTMEKIGAVTDQHMAVVRFFTGGGYQPNPRSKDFQSCRVVERIQERRGPGSPPAEDRALDKPSSRPDTHHGGSAHDRGAGLARGGPSDERRARGLASRPWLGPRGRPRTGHV</sequence>
<dbReference type="SMART" id="SM01179">
    <property type="entry name" value="DUF862"/>
    <property type="match status" value="1"/>
</dbReference>
<feature type="region of interest" description="Disordered" evidence="4">
    <location>
        <begin position="167"/>
        <end position="236"/>
    </location>
</feature>
<evidence type="ECO:0000259" key="5">
    <source>
        <dbReference type="PROSITE" id="PS51858"/>
    </source>
</evidence>
<dbReference type="InterPro" id="IPR008580">
    <property type="entry name" value="PPPDE_dom"/>
</dbReference>
<proteinExistence type="inferred from homology"/>
<evidence type="ECO:0000256" key="2">
    <source>
        <dbReference type="ARBA" id="ARBA00022670"/>
    </source>
</evidence>
<keyword evidence="3" id="KW-0378">Hydrolase</keyword>
<dbReference type="Gene3D" id="3.90.1720.30">
    <property type="entry name" value="PPPDE domains"/>
    <property type="match status" value="1"/>
</dbReference>
<dbReference type="EMBL" id="CAUYUJ010018404">
    <property type="protein sequence ID" value="CAK0883347.1"/>
    <property type="molecule type" value="Genomic_DNA"/>
</dbReference>